<dbReference type="InterPro" id="IPR056924">
    <property type="entry name" value="SH3_Tf2-1"/>
</dbReference>
<dbReference type="AlphaFoldDB" id="A0AAF0QKR2"/>
<evidence type="ECO:0000256" key="1">
    <source>
        <dbReference type="SAM" id="MobiDB-lite"/>
    </source>
</evidence>
<dbReference type="PANTHER" id="PTHR46148">
    <property type="entry name" value="CHROMO DOMAIN-CONTAINING PROTEIN"/>
    <property type="match status" value="1"/>
</dbReference>
<accession>A0AAF0QKR2</accession>
<sequence>MFGLSLGRVAGGHSRTTSMDRGSAYSPWVAPVAYDNLHFGSSSIRGVTVLVFNWDLKFMEGEQELLKVSPMKCVMSFGKRGKLSPRYIGPFEVLNRVRDVAYELTLPPGPEGENQVGERKKQSLDRRVVPRCSVISPKFTDLEDIEGQGEKAMELTKGWIAELIHEPHLLR</sequence>
<evidence type="ECO:0000313" key="4">
    <source>
        <dbReference type="Proteomes" id="UP001234989"/>
    </source>
</evidence>
<feature type="region of interest" description="Disordered" evidence="1">
    <location>
        <begin position="1"/>
        <end position="21"/>
    </location>
</feature>
<protein>
    <recommendedName>
        <fullName evidence="2">Tf2-1-like SH3-like domain-containing protein</fullName>
    </recommendedName>
</protein>
<organism evidence="3 4">
    <name type="scientific">Solanum verrucosum</name>
    <dbReference type="NCBI Taxonomy" id="315347"/>
    <lineage>
        <taxon>Eukaryota</taxon>
        <taxon>Viridiplantae</taxon>
        <taxon>Streptophyta</taxon>
        <taxon>Embryophyta</taxon>
        <taxon>Tracheophyta</taxon>
        <taxon>Spermatophyta</taxon>
        <taxon>Magnoliopsida</taxon>
        <taxon>eudicotyledons</taxon>
        <taxon>Gunneridae</taxon>
        <taxon>Pentapetalae</taxon>
        <taxon>asterids</taxon>
        <taxon>lamiids</taxon>
        <taxon>Solanales</taxon>
        <taxon>Solanaceae</taxon>
        <taxon>Solanoideae</taxon>
        <taxon>Solaneae</taxon>
        <taxon>Solanum</taxon>
    </lineage>
</organism>
<dbReference type="PANTHER" id="PTHR46148:SF60">
    <property type="entry name" value="CHROMO DOMAIN-CONTAINING PROTEIN"/>
    <property type="match status" value="1"/>
</dbReference>
<dbReference type="EMBL" id="CP133615">
    <property type="protein sequence ID" value="WMV25632.1"/>
    <property type="molecule type" value="Genomic_DNA"/>
</dbReference>
<keyword evidence="4" id="KW-1185">Reference proteome</keyword>
<reference evidence="3" key="1">
    <citation type="submission" date="2023-08" db="EMBL/GenBank/DDBJ databases">
        <title>A de novo genome assembly of Solanum verrucosum Schlechtendal, a Mexican diploid species geographically isolated from the other diploid A-genome species in potato relatives.</title>
        <authorList>
            <person name="Hosaka K."/>
        </authorList>
    </citation>
    <scope>NUCLEOTIDE SEQUENCE</scope>
    <source>
        <tissue evidence="3">Young leaves</tissue>
    </source>
</reference>
<proteinExistence type="predicted"/>
<feature type="domain" description="Tf2-1-like SH3-like" evidence="2">
    <location>
        <begin position="63"/>
        <end position="108"/>
    </location>
</feature>
<dbReference type="Pfam" id="PF24626">
    <property type="entry name" value="SH3_Tf2-1"/>
    <property type="match status" value="1"/>
</dbReference>
<gene>
    <name evidence="3" type="ORF">MTR67_019017</name>
</gene>
<evidence type="ECO:0000259" key="2">
    <source>
        <dbReference type="Pfam" id="PF24626"/>
    </source>
</evidence>
<dbReference type="Proteomes" id="UP001234989">
    <property type="component" value="Chromosome 4"/>
</dbReference>
<evidence type="ECO:0000313" key="3">
    <source>
        <dbReference type="EMBL" id="WMV25632.1"/>
    </source>
</evidence>
<name>A0AAF0QKR2_SOLVR</name>